<keyword evidence="4" id="KW-1003">Cell membrane</keyword>
<comment type="caution">
    <text evidence="16">Lacks conserved residue(s) required for the propagation of feature annotation.</text>
</comment>
<feature type="transmembrane region" description="Helical" evidence="16">
    <location>
        <begin position="1136"/>
        <end position="1162"/>
    </location>
</feature>
<keyword evidence="8 16" id="KW-0851">Voltage-gated channel</keyword>
<feature type="transmembrane region" description="Helical" evidence="16">
    <location>
        <begin position="1069"/>
        <end position="1087"/>
    </location>
</feature>
<feature type="transmembrane region" description="Helical" evidence="16">
    <location>
        <begin position="1389"/>
        <end position="1406"/>
    </location>
</feature>
<evidence type="ECO:0000256" key="13">
    <source>
        <dbReference type="ARBA" id="ARBA00023157"/>
    </source>
</evidence>
<dbReference type="OMA" id="DPFYHNQ"/>
<evidence type="ECO:0000256" key="6">
    <source>
        <dbReference type="ARBA" id="ARBA00022692"/>
    </source>
</evidence>
<feature type="transmembrane region" description="Helical" evidence="16">
    <location>
        <begin position="659"/>
        <end position="678"/>
    </location>
</feature>
<evidence type="ECO:0000256" key="11">
    <source>
        <dbReference type="ARBA" id="ARBA00023065"/>
    </source>
</evidence>
<dbReference type="GO" id="GO:0022843">
    <property type="term" value="F:voltage-gated monoatomic cation channel activity"/>
    <property type="evidence" value="ECO:0007669"/>
    <property type="project" value="UniProtKB-ARBA"/>
</dbReference>
<evidence type="ECO:0000256" key="7">
    <source>
        <dbReference type="ARBA" id="ARBA00022737"/>
    </source>
</evidence>
<dbReference type="Pfam" id="PF24609">
    <property type="entry name" value="IQ_SCN5A_C"/>
    <property type="match status" value="1"/>
</dbReference>
<keyword evidence="14 16" id="KW-0739">Sodium transport</keyword>
<dbReference type="InterPro" id="IPR058542">
    <property type="entry name" value="IQ_SCN5A_C"/>
</dbReference>
<dbReference type="InterPro" id="IPR024583">
    <property type="entry name" value="Na_trans_cytopl"/>
</dbReference>
<reference evidence="19 20" key="1">
    <citation type="journal article" date="2016" name="Genome Biol. Evol.">
        <title>Gene Family Evolution Reflects Adaptation to Soil Environmental Stressors in the Genome of the Collembolan Orchesella cincta.</title>
        <authorList>
            <person name="Faddeeva-Vakhrusheva A."/>
            <person name="Derks M.F."/>
            <person name="Anvar S.Y."/>
            <person name="Agamennone V."/>
            <person name="Suring W."/>
            <person name="Smit S."/>
            <person name="van Straalen N.M."/>
            <person name="Roelofs D."/>
        </authorList>
    </citation>
    <scope>NUCLEOTIDE SEQUENCE [LARGE SCALE GENOMIC DNA]</scope>
    <source>
        <tissue evidence="19">Mixed pool</tissue>
    </source>
</reference>
<keyword evidence="7" id="KW-0677">Repeat</keyword>
<evidence type="ECO:0000256" key="1">
    <source>
        <dbReference type="ARBA" id="ARBA00004651"/>
    </source>
</evidence>
<dbReference type="InterPro" id="IPR044564">
    <property type="entry name" value="Na_chnl_inactivation_gate"/>
</dbReference>
<dbReference type="FunFam" id="1.20.120.350:FF:000026">
    <property type="entry name" value="Sodium channel protein"/>
    <property type="match status" value="1"/>
</dbReference>
<dbReference type="PROSITE" id="PS50222">
    <property type="entry name" value="EF_HAND_2"/>
    <property type="match status" value="1"/>
</dbReference>
<keyword evidence="5" id="KW-0597">Phosphoprotein</keyword>
<feature type="transmembrane region" description="Helical" evidence="16">
    <location>
        <begin position="87"/>
        <end position="113"/>
    </location>
</feature>
<feature type="compositionally biased region" description="Basic and acidic residues" evidence="17">
    <location>
        <begin position="562"/>
        <end position="576"/>
    </location>
</feature>
<feature type="region of interest" description="Disordered" evidence="17">
    <location>
        <begin position="321"/>
        <end position="419"/>
    </location>
</feature>
<keyword evidence="6 16" id="KW-0812">Transmembrane</keyword>
<keyword evidence="2 16" id="KW-0813">Transport</keyword>
<proteinExistence type="inferred from homology"/>
<feature type="transmembrane region" description="Helical" evidence="16">
    <location>
        <begin position="749"/>
        <end position="773"/>
    </location>
</feature>
<accession>A0A1D2NMY0</accession>
<keyword evidence="3 16" id="KW-0894">Sodium channel</keyword>
<dbReference type="InterPro" id="IPR005821">
    <property type="entry name" value="Ion_trans_dom"/>
</dbReference>
<feature type="transmembrane region" description="Helical" evidence="16">
    <location>
        <begin position="158"/>
        <end position="181"/>
    </location>
</feature>
<name>A0A1D2NMY0_ORCCI</name>
<dbReference type="Proteomes" id="UP000094527">
    <property type="component" value="Unassembled WGS sequence"/>
</dbReference>
<dbReference type="PANTHER" id="PTHR10037:SF288">
    <property type="entry name" value="SODIUM CHANNEL PROTEIN PARA"/>
    <property type="match status" value="1"/>
</dbReference>
<dbReference type="FunFam" id="1.20.120.350:FF:000023">
    <property type="entry name" value="Sodium channel protein"/>
    <property type="match status" value="1"/>
</dbReference>
<evidence type="ECO:0000256" key="12">
    <source>
        <dbReference type="ARBA" id="ARBA00023136"/>
    </source>
</evidence>
<evidence type="ECO:0000256" key="3">
    <source>
        <dbReference type="ARBA" id="ARBA00022461"/>
    </source>
</evidence>
<dbReference type="Gene3D" id="1.20.120.350">
    <property type="entry name" value="Voltage-gated potassium channels. Chain C"/>
    <property type="match status" value="3"/>
</dbReference>
<feature type="region of interest" description="Disordered" evidence="17">
    <location>
        <begin position="1818"/>
        <end position="1870"/>
    </location>
</feature>
<comment type="function">
    <text evidence="16">Mediates the voltage-dependent sodium ion permeability of excitable membranes. Assuming opened or closed conformations in response to the voltage difference across the membrane, the protein forms a sodium-selective channel through which Na(+) ions may pass in accordance with their electrochemical gradient.</text>
</comment>
<comment type="similarity">
    <text evidence="16">Belongs to the sodium channel (TC 1.A.1.10) family.</text>
</comment>
<dbReference type="Pfam" id="PF00520">
    <property type="entry name" value="Ion_trans"/>
    <property type="match status" value="5"/>
</dbReference>
<keyword evidence="11 16" id="KW-0406">Ion transport</keyword>
<feature type="compositionally biased region" description="Basic and acidic residues" evidence="17">
    <location>
        <begin position="371"/>
        <end position="384"/>
    </location>
</feature>
<feature type="transmembrane region" description="Helical" evidence="16">
    <location>
        <begin position="276"/>
        <end position="300"/>
    </location>
</feature>
<feature type="transmembrane region" description="Helical" evidence="16">
    <location>
        <begin position="824"/>
        <end position="850"/>
    </location>
</feature>
<feature type="region of interest" description="Disordered" evidence="17">
    <location>
        <begin position="978"/>
        <end position="1025"/>
    </location>
</feature>
<dbReference type="GO" id="GO:0005509">
    <property type="term" value="F:calcium ion binding"/>
    <property type="evidence" value="ECO:0007669"/>
    <property type="project" value="InterPro"/>
</dbReference>
<gene>
    <name evidence="19" type="ORF">Ocin01_00365</name>
</gene>
<evidence type="ECO:0000259" key="18">
    <source>
        <dbReference type="PROSITE" id="PS50222"/>
    </source>
</evidence>
<feature type="transmembrane region" description="Helical" evidence="16">
    <location>
        <begin position="1183"/>
        <end position="1214"/>
    </location>
</feature>
<dbReference type="InterPro" id="IPR027359">
    <property type="entry name" value="Volt_channel_dom_sf"/>
</dbReference>
<organism evidence="19 20">
    <name type="scientific">Orchesella cincta</name>
    <name type="common">Springtail</name>
    <name type="synonym">Podura cincta</name>
    <dbReference type="NCBI Taxonomy" id="48709"/>
    <lineage>
        <taxon>Eukaryota</taxon>
        <taxon>Metazoa</taxon>
        <taxon>Ecdysozoa</taxon>
        <taxon>Arthropoda</taxon>
        <taxon>Hexapoda</taxon>
        <taxon>Collembola</taxon>
        <taxon>Entomobryomorpha</taxon>
        <taxon>Entomobryoidea</taxon>
        <taxon>Orchesellidae</taxon>
        <taxon>Orchesellinae</taxon>
        <taxon>Orchesella</taxon>
    </lineage>
</organism>
<evidence type="ECO:0000256" key="14">
    <source>
        <dbReference type="ARBA" id="ARBA00023201"/>
    </source>
</evidence>
<dbReference type="Pfam" id="PF11933">
    <property type="entry name" value="Na_trans_cytopl"/>
    <property type="match status" value="1"/>
</dbReference>
<keyword evidence="10 16" id="KW-0915">Sodium</keyword>
<feature type="transmembrane region" description="Helical" evidence="16">
    <location>
        <begin position="1505"/>
        <end position="1533"/>
    </location>
</feature>
<feature type="transmembrane region" description="Helical" evidence="16">
    <location>
        <begin position="1418"/>
        <end position="1440"/>
    </location>
</feature>
<dbReference type="GO" id="GO:0019228">
    <property type="term" value="P:neuronal action potential"/>
    <property type="evidence" value="ECO:0007669"/>
    <property type="project" value="TreeGrafter"/>
</dbReference>
<evidence type="ECO:0000256" key="10">
    <source>
        <dbReference type="ARBA" id="ARBA00023053"/>
    </source>
</evidence>
<dbReference type="Pfam" id="PF06512">
    <property type="entry name" value="Na_trans_assoc"/>
    <property type="match status" value="1"/>
</dbReference>
<comment type="subcellular location">
    <subcellularLocation>
        <location evidence="1 16">Cell membrane</location>
        <topology evidence="1 16">Multi-pass membrane protein</topology>
    </subcellularLocation>
</comment>
<evidence type="ECO:0000256" key="17">
    <source>
        <dbReference type="SAM" id="MobiDB-lite"/>
    </source>
</evidence>
<evidence type="ECO:0000256" key="9">
    <source>
        <dbReference type="ARBA" id="ARBA00022989"/>
    </source>
</evidence>
<dbReference type="InterPro" id="IPR010526">
    <property type="entry name" value="Na_trans_assoc_dom"/>
</dbReference>
<dbReference type="InterPro" id="IPR031649">
    <property type="entry name" value="GPHH_dom"/>
</dbReference>
<dbReference type="GO" id="GO:0001518">
    <property type="term" value="C:voltage-gated sodium channel complex"/>
    <property type="evidence" value="ECO:0007669"/>
    <property type="project" value="UniProtKB-UniRule"/>
</dbReference>
<dbReference type="Pfam" id="PF16905">
    <property type="entry name" value="GPHH"/>
    <property type="match status" value="1"/>
</dbReference>
<feature type="compositionally biased region" description="Acidic residues" evidence="17">
    <location>
        <begin position="978"/>
        <end position="1005"/>
    </location>
</feature>
<feature type="compositionally biased region" description="Polar residues" evidence="17">
    <location>
        <begin position="1852"/>
        <end position="1870"/>
    </location>
</feature>
<keyword evidence="15 16" id="KW-0407">Ion channel</keyword>
<feature type="domain" description="EF-hand" evidence="18">
    <location>
        <begin position="1661"/>
        <end position="1696"/>
    </location>
</feature>
<evidence type="ECO:0000256" key="15">
    <source>
        <dbReference type="ARBA" id="ARBA00023303"/>
    </source>
</evidence>
<feature type="transmembrane region" description="Helical" evidence="16">
    <location>
        <begin position="1304"/>
        <end position="1328"/>
    </location>
</feature>
<dbReference type="Gene3D" id="1.10.238.10">
    <property type="entry name" value="EF-hand"/>
    <property type="match status" value="1"/>
</dbReference>
<feature type="compositionally biased region" description="Basic and acidic residues" evidence="17">
    <location>
        <begin position="1824"/>
        <end position="1839"/>
    </location>
</feature>
<feature type="compositionally biased region" description="Basic and acidic residues" evidence="17">
    <location>
        <begin position="321"/>
        <end position="347"/>
    </location>
</feature>
<protein>
    <recommendedName>
        <fullName evidence="16">Sodium channel protein</fullName>
    </recommendedName>
</protein>
<feature type="transmembrane region" description="Helical" evidence="16">
    <location>
        <begin position="1452"/>
        <end position="1476"/>
    </location>
</feature>
<dbReference type="Gene3D" id="1.10.287.70">
    <property type="match status" value="4"/>
</dbReference>
<evidence type="ECO:0000256" key="4">
    <source>
        <dbReference type="ARBA" id="ARBA00022475"/>
    </source>
</evidence>
<feature type="region of interest" description="Disordered" evidence="17">
    <location>
        <begin position="1"/>
        <end position="23"/>
    </location>
</feature>
<sequence>MTDQRYDDDDEDDGPHPNANLEQGMPLPIRLAAAFDQELAGIPLEDIDPYFHNQQTFVIVTRKKDIFRFSATDAVWLLSPFNPVRRVAIAVLTHGLFSLVIIATILANCAVMIMPASPLTESTEVIFTAIYTFESAVKVMARGFILTKFTYLRDAWNWLDFVVISLAYVTMGINLGNLAALRTFRVLRALKTVAIVPGNWLPGIQGEYVLCGNSSGAGTCPGNYSCYQGFGPNPNYGYTSFDSFSWAFLAAFRLMTQDAWESLYQQVLRAAGPWHMMFFIVIIFLGSYYLVNLILAIVAMSYDELSKKAKEEELAALAEEEAMRAEEDAREEAREAKELAREARETAKNNAGRKSPSQFSSRSYEMWAGDHGSEEQLKDVKSEGGDSFMGSHGRLSNGNGFGRTRKSSSSLPGSPFSMSRGSHHYHQYCRSYDEKKPLILSTYMDAQEHLPYADDSTAATPLWSEENGAIIVPYHHGMHHHHSHGGFGYNSRQSSYNSHASRLSYNSHDLLGRPYYGVGAAHTMTKESQLRQRSKLCGDAMERYYCEEDGGGGAGADVPDGVEEHGKGKPRSEREGLYSSHQFQAPNSGVDIKDVIVLNDIIDQAARSEQQHQRRISDIEEDGDWKNLIKQKLIEGCFRCIDIFCVWRCGFPWSLFRKIVSFIVFSSIFGVECAMKLVALSPKFYFQVGWNVFDFIIVALSFLEMMFEGANLPGISALRSFRLLRVFKLAKSWPTLNLLISIMGKTMGALGNLVFVLIIIIFIFAVMGMQLFAKNYFDKTHLFPGKELPRWNFTDFGHSFMIIFRVLCGEWIESMWDCMLVTGTACVPFFLATVIIGNLVVLNLFLALLLSSFGASNLSAPTADADTNKLAEAFNRIGRFIKWTTPPPPPPPPEPEKEELPAGGRMKNRLAETARLVIRTKKLMNNLQQLKAAGQAAAEAAKKEQEDSLSMKSYGSHTHYPKMMRVKKKLDSVALGDDELDLSNDEDGKCEDEFEDDEGTDEDEQERMPMTHMMHRSSKQEEEEEQYPSDCFPPEFYDRFPMFALEDSPFLPIWANIRLQTFRLIENKYFETAVIIMILLSSLALALEDVHLSGNPILTDILFYMDRIFTVIFFFEMCIKWLALGFVAYFSNAWCWLDFVIVMVSLINFVAALAGAGSVQAFKTMRTLRALRPLRAMSRMQGMRIVVNALIQAIPSIFNVLLVCLIFWLIFAIMGVQLFNGKFFKCIDPSDGSRPDFRIIQNEDECRKNNYTWENSVMNFDHVGKAYLCLFQVATFKGWIPIMNDAIDSREIGDQPHRETSFVMYVYFVIFIIFGSFFTLNLFIGVIIDNFNEQKKKAGGSMEMFMTEDQKKYYAAMKKMGSKKPVKAIPRPSWKPQAMVFELVTNQKFDMIIMLFIGINMWTMTMDHYQQSKTWDQVLNILNAIFIAIFTSECTLKIFALRYYYFKEPWNLFDFVVVILSICGMVLSDLIAKYFVSPTLLRVVRVAKVGRVLRLVKGARGIRTLLFALAMSLPALFNICLLLFLVMFIYAIFGMSFFMNVKLREGLDEVYNFQTFGQSIILLFQMSTSAGYPYMLIQDLSLKTNVSWDGVLAGIINEDECEEPDPEIGRAGDCGSKAVGIAYLLSYLVISFLIVINMYIAVILENYSQATEEVQEGLTDDDYDMYYEVWANFDPDGTQYIRYDQMCDFLDVLEPPLQIHKPNKYKIISMDIPICKADMMYCVDILDALTKDFFARKGNPIDESLELRAGGGQEPVSSTLWRQREEYCARLIQTAWRKHKIYQSQPKVSSKILEEIDGAGGGAPSLPGMSTSTVVQIEEEDEDAVKAEEEADAKAEKQQQHHQQQHGLKVTFATSSGVSSEAETPTSENV</sequence>
<dbReference type="FunFam" id="1.10.287.70:FF:000046">
    <property type="entry name" value="Sodium channel protein"/>
    <property type="match status" value="1"/>
</dbReference>
<dbReference type="InterPro" id="IPR001696">
    <property type="entry name" value="Na_channel_asu"/>
</dbReference>
<keyword evidence="9 16" id="KW-1133">Transmembrane helix</keyword>
<feature type="compositionally biased region" description="Low complexity" evidence="17">
    <location>
        <begin position="407"/>
        <end position="419"/>
    </location>
</feature>
<dbReference type="FunFam" id="1.20.120.350:FF:000022">
    <property type="entry name" value="Sodium channel protein"/>
    <property type="match status" value="1"/>
</dbReference>
<dbReference type="InterPro" id="IPR043203">
    <property type="entry name" value="VGCC_Ca_Na"/>
</dbReference>
<feature type="region of interest" description="Disordered" evidence="17">
    <location>
        <begin position="883"/>
        <end position="904"/>
    </location>
</feature>
<evidence type="ECO:0000313" key="19">
    <source>
        <dbReference type="EMBL" id="ODN06296.1"/>
    </source>
</evidence>
<dbReference type="FunFam" id="1.10.238.10:FF:000061">
    <property type="entry name" value="Sodium channel protein"/>
    <property type="match status" value="1"/>
</dbReference>
<feature type="region of interest" description="Disordered" evidence="17">
    <location>
        <begin position="551"/>
        <end position="585"/>
    </location>
</feature>
<evidence type="ECO:0000256" key="16">
    <source>
        <dbReference type="RuleBase" id="RU361132"/>
    </source>
</evidence>
<feature type="compositionally biased region" description="Acidic residues" evidence="17">
    <location>
        <begin position="1"/>
        <end position="13"/>
    </location>
</feature>
<feature type="transmembrane region" description="Helical" evidence="16">
    <location>
        <begin position="1108"/>
        <end position="1130"/>
    </location>
</feature>
<comment type="caution">
    <text evidence="19">The sequence shown here is derived from an EMBL/GenBank/DDBJ whole genome shotgun (WGS) entry which is preliminary data.</text>
</comment>
<dbReference type="STRING" id="48709.A0A1D2NMY0"/>
<dbReference type="InterPro" id="IPR002048">
    <property type="entry name" value="EF_hand_dom"/>
</dbReference>
<evidence type="ECO:0000313" key="20">
    <source>
        <dbReference type="Proteomes" id="UP000094527"/>
    </source>
</evidence>
<dbReference type="EMBL" id="LJIJ01000007">
    <property type="protein sequence ID" value="ODN06296.1"/>
    <property type="molecule type" value="Genomic_DNA"/>
</dbReference>
<dbReference type="SUPFAM" id="SSF81324">
    <property type="entry name" value="Voltage-gated potassium channels"/>
    <property type="match status" value="4"/>
</dbReference>
<evidence type="ECO:0000256" key="2">
    <source>
        <dbReference type="ARBA" id="ARBA00022448"/>
    </source>
</evidence>
<dbReference type="CDD" id="cd13433">
    <property type="entry name" value="Na_channel_gate"/>
    <property type="match status" value="1"/>
</dbReference>
<keyword evidence="13" id="KW-1015">Disulfide bond</keyword>
<feature type="transmembrane region" description="Helical" evidence="16">
    <location>
        <begin position="684"/>
        <end position="703"/>
    </location>
</feature>
<dbReference type="OrthoDB" id="2984333at2759"/>
<feature type="transmembrane region" description="Helical" evidence="16">
    <location>
        <begin position="1620"/>
        <end position="1644"/>
    </location>
</feature>
<keyword evidence="12 16" id="KW-0472">Membrane</keyword>
<dbReference type="GO" id="GO:0005248">
    <property type="term" value="F:voltage-gated sodium channel activity"/>
    <property type="evidence" value="ECO:0007669"/>
    <property type="project" value="InterPro"/>
</dbReference>
<evidence type="ECO:0000256" key="5">
    <source>
        <dbReference type="ARBA" id="ARBA00022553"/>
    </source>
</evidence>
<evidence type="ECO:0000256" key="8">
    <source>
        <dbReference type="ARBA" id="ARBA00022882"/>
    </source>
</evidence>
<dbReference type="PANTHER" id="PTHR10037">
    <property type="entry name" value="VOLTAGE-GATED CATION CHANNEL CALCIUM AND SODIUM"/>
    <property type="match status" value="1"/>
</dbReference>
<keyword evidence="20" id="KW-1185">Reference proteome</keyword>
<dbReference type="GO" id="GO:0086010">
    <property type="term" value="P:membrane depolarization during action potential"/>
    <property type="evidence" value="ECO:0007669"/>
    <property type="project" value="TreeGrafter"/>
</dbReference>
<dbReference type="PRINTS" id="PR00170">
    <property type="entry name" value="NACHANNEL"/>
</dbReference>